<evidence type="ECO:0000313" key="1">
    <source>
        <dbReference type="EMBL" id="KAK2845058.1"/>
    </source>
</evidence>
<proteinExistence type="predicted"/>
<organism evidence="1 2">
    <name type="scientific">Channa striata</name>
    <name type="common">Snakehead murrel</name>
    <name type="synonym">Ophicephalus striatus</name>
    <dbReference type="NCBI Taxonomy" id="64152"/>
    <lineage>
        <taxon>Eukaryota</taxon>
        <taxon>Metazoa</taxon>
        <taxon>Chordata</taxon>
        <taxon>Craniata</taxon>
        <taxon>Vertebrata</taxon>
        <taxon>Euteleostomi</taxon>
        <taxon>Actinopterygii</taxon>
        <taxon>Neopterygii</taxon>
        <taxon>Teleostei</taxon>
        <taxon>Neoteleostei</taxon>
        <taxon>Acanthomorphata</taxon>
        <taxon>Anabantaria</taxon>
        <taxon>Anabantiformes</taxon>
        <taxon>Channoidei</taxon>
        <taxon>Channidae</taxon>
        <taxon>Channa</taxon>
    </lineage>
</organism>
<sequence>MCATGPTAQPGQTSQKATSSGILPLTLTYWKCAAPVNPDVSTQLLCDNLNTLISVTEPPGGFSHVFGASSVLESNDNAQGLGRYDRNDLKTSVCWTPPSARRGVNSGSAAA</sequence>
<gene>
    <name evidence="1" type="ORF">Q5P01_011717</name>
</gene>
<dbReference type="EMBL" id="JAUPFM010000008">
    <property type="protein sequence ID" value="KAK2845058.1"/>
    <property type="molecule type" value="Genomic_DNA"/>
</dbReference>
<accession>A0AA88MY16</accession>
<reference evidence="1" key="1">
    <citation type="submission" date="2023-07" db="EMBL/GenBank/DDBJ databases">
        <title>Chromosome-level Genome Assembly of Striped Snakehead (Channa striata).</title>
        <authorList>
            <person name="Liu H."/>
        </authorList>
    </citation>
    <scope>NUCLEOTIDE SEQUENCE</scope>
    <source>
        <strain evidence="1">Gz</strain>
        <tissue evidence="1">Muscle</tissue>
    </source>
</reference>
<dbReference type="AlphaFoldDB" id="A0AA88MY16"/>
<protein>
    <submittedName>
        <fullName evidence="1">Uncharacterized protein</fullName>
    </submittedName>
</protein>
<name>A0AA88MY16_CHASR</name>
<dbReference type="Proteomes" id="UP001187415">
    <property type="component" value="Unassembled WGS sequence"/>
</dbReference>
<evidence type="ECO:0000313" key="2">
    <source>
        <dbReference type="Proteomes" id="UP001187415"/>
    </source>
</evidence>
<comment type="caution">
    <text evidence="1">The sequence shown here is derived from an EMBL/GenBank/DDBJ whole genome shotgun (WGS) entry which is preliminary data.</text>
</comment>
<keyword evidence="2" id="KW-1185">Reference proteome</keyword>